<accession>A0ABP9CLV0</accession>
<proteinExistence type="predicted"/>
<dbReference type="Proteomes" id="UP001501433">
    <property type="component" value="Unassembled WGS sequence"/>
</dbReference>
<evidence type="ECO:0000313" key="2">
    <source>
        <dbReference type="Proteomes" id="UP001501433"/>
    </source>
</evidence>
<keyword evidence="2" id="KW-1185">Reference proteome</keyword>
<name>A0ABP9CLV0_9FLAO</name>
<evidence type="ECO:0000313" key="1">
    <source>
        <dbReference type="EMBL" id="GAA4810418.1"/>
    </source>
</evidence>
<organism evidence="1 2">
    <name type="scientific">Litoribaculum gwangyangense</name>
    <dbReference type="NCBI Taxonomy" id="1130722"/>
    <lineage>
        <taxon>Bacteria</taxon>
        <taxon>Pseudomonadati</taxon>
        <taxon>Bacteroidota</taxon>
        <taxon>Flavobacteriia</taxon>
        <taxon>Flavobacteriales</taxon>
        <taxon>Flavobacteriaceae</taxon>
        <taxon>Litoribaculum</taxon>
    </lineage>
</organism>
<comment type="caution">
    <text evidence="1">The sequence shown here is derived from an EMBL/GenBank/DDBJ whole genome shotgun (WGS) entry which is preliminary data.</text>
</comment>
<gene>
    <name evidence="1" type="ORF">GCM10023330_16860</name>
</gene>
<evidence type="ECO:0008006" key="3">
    <source>
        <dbReference type="Google" id="ProtNLM"/>
    </source>
</evidence>
<protein>
    <recommendedName>
        <fullName evidence="3">Outer membrane protein beta-barrel domain-containing protein</fullName>
    </recommendedName>
</protein>
<reference evidence="2" key="1">
    <citation type="journal article" date="2019" name="Int. J. Syst. Evol. Microbiol.">
        <title>The Global Catalogue of Microorganisms (GCM) 10K type strain sequencing project: providing services to taxonomists for standard genome sequencing and annotation.</title>
        <authorList>
            <consortium name="The Broad Institute Genomics Platform"/>
            <consortium name="The Broad Institute Genome Sequencing Center for Infectious Disease"/>
            <person name="Wu L."/>
            <person name="Ma J."/>
        </authorList>
    </citation>
    <scope>NUCLEOTIDE SEQUENCE [LARGE SCALE GENOMIC DNA]</scope>
    <source>
        <strain evidence="2">JCM 18325</strain>
    </source>
</reference>
<dbReference type="EMBL" id="BAABJW010000002">
    <property type="protein sequence ID" value="GAA4810418.1"/>
    <property type="molecule type" value="Genomic_DNA"/>
</dbReference>
<sequence length="168" mass="19278">MIILKSLEMIKLLYVFILCLFGITASKAQIQSDFGVKGGFNFTFFKVQESTFGFNQDTETGFYGGLFMDFDVDNTLSFQPEILYIGLNDFRFLNAPIYMKYEIVNNLDVMVGPSINYFFDFFLNKLKIRADLSTAYNMTSKFDIHLKYTLGFQEITPNGLFLGLGLKL</sequence>